<dbReference type="GO" id="GO:0030420">
    <property type="term" value="P:establishment of competence for transformation"/>
    <property type="evidence" value="ECO:0007669"/>
    <property type="project" value="InterPro"/>
</dbReference>
<protein>
    <recommendedName>
        <fullName evidence="3">Competence protein</fullName>
    </recommendedName>
</protein>
<comment type="caution">
    <text evidence="1">The sequence shown here is derived from an EMBL/GenBank/DDBJ whole genome shotgun (WGS) entry which is preliminary data.</text>
</comment>
<gene>
    <name evidence="1" type="ORF">FG382_16340</name>
</gene>
<name>A0A544SZP4_9BACI</name>
<dbReference type="Proteomes" id="UP000317316">
    <property type="component" value="Unassembled WGS sequence"/>
</dbReference>
<dbReference type="Pfam" id="PF06338">
    <property type="entry name" value="ComK"/>
    <property type="match status" value="1"/>
</dbReference>
<evidence type="ECO:0008006" key="3">
    <source>
        <dbReference type="Google" id="ProtNLM"/>
    </source>
</evidence>
<dbReference type="EMBL" id="VDGH01000010">
    <property type="protein sequence ID" value="TQR10644.1"/>
    <property type="molecule type" value="Genomic_DNA"/>
</dbReference>
<reference evidence="1 2" key="1">
    <citation type="submission" date="2019-05" db="EMBL/GenBank/DDBJ databases">
        <title>Psychrobacillus vulpis sp. nov., a new species isolated from feces of a red fox that inhabits in The Tablas de Daimiel Natural Park, Albacete, Spain.</title>
        <authorList>
            <person name="Rodriguez M."/>
            <person name="Reina J.C."/>
            <person name="Bejar V."/>
            <person name="Llamas I."/>
        </authorList>
    </citation>
    <scope>NUCLEOTIDE SEQUENCE [LARGE SCALE GENOMIC DNA]</scope>
    <source>
        <strain evidence="1 2">NEAU-3TGS17</strain>
    </source>
</reference>
<proteinExistence type="predicted"/>
<keyword evidence="2" id="KW-1185">Reference proteome</keyword>
<dbReference type="InterPro" id="IPR010461">
    <property type="entry name" value="ComK"/>
</dbReference>
<organism evidence="1 2">
    <name type="scientific">Psychrobacillus lasiicapitis</name>
    <dbReference type="NCBI Taxonomy" id="1636719"/>
    <lineage>
        <taxon>Bacteria</taxon>
        <taxon>Bacillati</taxon>
        <taxon>Bacillota</taxon>
        <taxon>Bacilli</taxon>
        <taxon>Bacillales</taxon>
        <taxon>Bacillaceae</taxon>
        <taxon>Psychrobacillus</taxon>
    </lineage>
</organism>
<evidence type="ECO:0000313" key="1">
    <source>
        <dbReference type="EMBL" id="TQR10644.1"/>
    </source>
</evidence>
<dbReference type="OrthoDB" id="2417337at2"/>
<sequence length="182" mass="20473">MYMFNKKDEKPFLVTFDTAVLQPVVINNKVFTKAISHSGESKIIGKKPYDVVRYSCSHYGSTIQQSTKLSKEAIGNYLKLPILIAHDFGSPCILIPILSPKSDLNVWFSLRAIESFYPSEDGSTIVLSNGQTIQVPSSPQTISRQVGFANILNMHLLRRMSYLVNNGFPPSRRPLFQKDLFS</sequence>
<evidence type="ECO:0000313" key="2">
    <source>
        <dbReference type="Proteomes" id="UP000317316"/>
    </source>
</evidence>
<accession>A0A544SZP4</accession>
<dbReference type="AlphaFoldDB" id="A0A544SZP4"/>